<dbReference type="EMBL" id="CP089983">
    <property type="protein sequence ID" value="WXB06285.1"/>
    <property type="molecule type" value="Genomic_DNA"/>
</dbReference>
<reference evidence="1" key="1">
    <citation type="submission" date="2021-12" db="EMBL/GenBank/DDBJ databases">
        <title>Discovery of the Pendulisporaceae a myxobacterial family with distinct sporulation behavior and unique specialized metabolism.</title>
        <authorList>
            <person name="Garcia R."/>
            <person name="Popoff A."/>
            <person name="Bader C.D."/>
            <person name="Loehr J."/>
            <person name="Walesch S."/>
            <person name="Walt C."/>
            <person name="Boldt J."/>
            <person name="Bunk B."/>
            <person name="Haeckl F.J.F.P.J."/>
            <person name="Gunesch A.P."/>
            <person name="Birkelbach J."/>
            <person name="Nuebel U."/>
            <person name="Pietschmann T."/>
            <person name="Bach T."/>
            <person name="Mueller R."/>
        </authorList>
    </citation>
    <scope>NUCLEOTIDE SEQUENCE</scope>
    <source>
        <strain evidence="1">MSr11367</strain>
    </source>
</reference>
<organism evidence="1 2">
    <name type="scientific">Pendulispora rubella</name>
    <dbReference type="NCBI Taxonomy" id="2741070"/>
    <lineage>
        <taxon>Bacteria</taxon>
        <taxon>Pseudomonadati</taxon>
        <taxon>Myxococcota</taxon>
        <taxon>Myxococcia</taxon>
        <taxon>Myxococcales</taxon>
        <taxon>Sorangiineae</taxon>
        <taxon>Pendulisporaceae</taxon>
        <taxon>Pendulispora</taxon>
    </lineage>
</organism>
<accession>A0ABZ2LAR4</accession>
<protein>
    <submittedName>
        <fullName evidence="1">Uncharacterized protein</fullName>
    </submittedName>
</protein>
<gene>
    <name evidence="1" type="ORF">LVJ94_03365</name>
</gene>
<name>A0ABZ2LAR4_9BACT</name>
<sequence>MDSLVATARISRWEGPETVPAPLRESASKLVHHFDSAKRLAGGIHAGPQPVLAPLAAMSGAVGRLDAAHLEYCRRLDEAPAQQREAAMDLDYEIDAVKGEAHRWS</sequence>
<evidence type="ECO:0000313" key="2">
    <source>
        <dbReference type="Proteomes" id="UP001374803"/>
    </source>
</evidence>
<dbReference type="Proteomes" id="UP001374803">
    <property type="component" value="Chromosome"/>
</dbReference>
<dbReference type="RefSeq" id="WP_394835933.1">
    <property type="nucleotide sequence ID" value="NZ_CP089929.1"/>
</dbReference>
<evidence type="ECO:0000313" key="1">
    <source>
        <dbReference type="EMBL" id="WXB06285.1"/>
    </source>
</evidence>
<keyword evidence="2" id="KW-1185">Reference proteome</keyword>
<proteinExistence type="predicted"/>